<evidence type="ECO:0000313" key="2">
    <source>
        <dbReference type="Proteomes" id="UP000284476"/>
    </source>
</evidence>
<dbReference type="EMBL" id="SAUZ01000034">
    <property type="protein sequence ID" value="RWR16934.1"/>
    <property type="molecule type" value="Genomic_DNA"/>
</dbReference>
<proteinExistence type="predicted"/>
<reference evidence="1 2" key="2">
    <citation type="submission" date="2019-01" db="EMBL/GenBank/DDBJ databases">
        <authorList>
            <person name="Li Y."/>
        </authorList>
    </citation>
    <scope>NUCLEOTIDE SEQUENCE [LARGE SCALE GENOMIC DNA]</scope>
    <source>
        <strain evidence="1 2">SK2B-1</strain>
    </source>
</reference>
<sequence>MQFLLQTNEDVATIIAEMTGRPGRPGPRRLVSHDRLQALATESGMVLVLVGDLQGEAHAAERPSVEHYAEVVEAALSAEIRTLADSYRRMIRDELPSGRNLAVKTALNRVRVQEQFLATLDMADQGEACELLGLSRSNPSATLRRKEDRGELIRIDRDGRPFYPLFQFDVDGGRIYPVISEINRLRPTHWSNMRVCYWLSRAHADFGRPPAELLGRADEEILDAFRRAIEPETHG</sequence>
<dbReference type="AlphaFoldDB" id="A0A443J8W8"/>
<name>A0A443J8W8_9RHOB</name>
<reference evidence="1 2" key="1">
    <citation type="submission" date="2019-01" db="EMBL/GenBank/DDBJ databases">
        <title>Sinorhodobacter populi sp. nov. isolated from the symptomatic bark tissue of Populus euramericana canker.</title>
        <authorList>
            <person name="Xu G."/>
        </authorList>
    </citation>
    <scope>NUCLEOTIDE SEQUENCE [LARGE SCALE GENOMIC DNA]</scope>
    <source>
        <strain evidence="1 2">SK2B-1</strain>
    </source>
</reference>
<dbReference type="RefSeq" id="WP_128210315.1">
    <property type="nucleotide sequence ID" value="NZ_JBHRSO010000034.1"/>
</dbReference>
<dbReference type="Proteomes" id="UP000284476">
    <property type="component" value="Unassembled WGS sequence"/>
</dbReference>
<gene>
    <name evidence="1" type="ORF">D2T30_20275</name>
</gene>
<comment type="caution">
    <text evidence="1">The sequence shown here is derived from an EMBL/GenBank/DDBJ whole genome shotgun (WGS) entry which is preliminary data.</text>
</comment>
<protein>
    <submittedName>
        <fullName evidence="1">Uncharacterized protein</fullName>
    </submittedName>
</protein>
<accession>A0A443J8W8</accession>
<evidence type="ECO:0000313" key="1">
    <source>
        <dbReference type="EMBL" id="RWR16934.1"/>
    </source>
</evidence>
<organism evidence="1 2">
    <name type="scientific">Paenirhodobacter populi</name>
    <dbReference type="NCBI Taxonomy" id="2306993"/>
    <lineage>
        <taxon>Bacteria</taxon>
        <taxon>Pseudomonadati</taxon>
        <taxon>Pseudomonadota</taxon>
        <taxon>Alphaproteobacteria</taxon>
        <taxon>Rhodobacterales</taxon>
        <taxon>Rhodobacter group</taxon>
        <taxon>Paenirhodobacter</taxon>
    </lineage>
</organism>